<keyword evidence="10" id="KW-0808">Transferase</keyword>
<dbReference type="InterPro" id="IPR017438">
    <property type="entry name" value="ATP-NAD_kinase_N"/>
</dbReference>
<evidence type="ECO:0000259" key="9">
    <source>
        <dbReference type="PROSITE" id="PS50146"/>
    </source>
</evidence>
<keyword evidence="4" id="KW-0479">Metal-binding</keyword>
<comment type="caution">
    <text evidence="10">The sequence shown here is derived from an EMBL/GenBank/DDBJ whole genome shotgun (WGS) entry which is preliminary data.</text>
</comment>
<protein>
    <submittedName>
        <fullName evidence="10">YegS/Rv2252/BmrU family lipid kinase</fullName>
    </submittedName>
</protein>
<organism evidence="10 11">
    <name type="scientific">Candidatus Fimimorpha faecalis</name>
    <dbReference type="NCBI Taxonomy" id="2840824"/>
    <lineage>
        <taxon>Bacteria</taxon>
        <taxon>Bacillati</taxon>
        <taxon>Bacillota</taxon>
        <taxon>Clostridia</taxon>
        <taxon>Eubacteriales</taxon>
        <taxon>Candidatus Fimimorpha</taxon>
    </lineage>
</organism>
<dbReference type="SUPFAM" id="SSF111331">
    <property type="entry name" value="NAD kinase/diacylglycerol kinase-like"/>
    <property type="match status" value="1"/>
</dbReference>
<evidence type="ECO:0000256" key="8">
    <source>
        <dbReference type="ARBA" id="ARBA00023264"/>
    </source>
</evidence>
<evidence type="ECO:0000256" key="6">
    <source>
        <dbReference type="ARBA" id="ARBA00023098"/>
    </source>
</evidence>
<keyword evidence="10" id="KW-0418">Kinase</keyword>
<sequence>MKREESLLKKLLFIFNPFSGKGKIKNRLSDVIYLFNQNGYEITIQATQCKEEATSIVAKKGSKYDLIVCSGGDGTLNEVVSGLMTLKKKPPVGYIPAGSTNDFGASIGLPKNVMRAAEIVMKGEWNPYDVGQFGNRYFVYVAAFGAFSDVSYMTPQQTKNLIGHQAYVLEAMKKIGTIKPIHMLMEYNDQVVEGDYLFGMISNATSVGGIKGIVGSNVSMDDGLFEVMLVKHPENPIEFPMILSNLLSKEKDPKYIVTFKCAELKIHSDEPVSWTLDGEFGGDCCDTDVVIHKEAVCIASLKKN</sequence>
<keyword evidence="7" id="KW-0594">Phospholipid biosynthesis</keyword>
<dbReference type="InterPro" id="IPR001206">
    <property type="entry name" value="Diacylglycerol_kinase_cat_dom"/>
</dbReference>
<keyword evidence="8" id="KW-1208">Phospholipid metabolism</keyword>
<proteinExistence type="inferred from homology"/>
<dbReference type="Pfam" id="PF00781">
    <property type="entry name" value="DAGK_cat"/>
    <property type="match status" value="1"/>
</dbReference>
<evidence type="ECO:0000256" key="5">
    <source>
        <dbReference type="ARBA" id="ARBA00022842"/>
    </source>
</evidence>
<gene>
    <name evidence="10" type="ORF">IAC96_00595</name>
</gene>
<evidence type="ECO:0000256" key="2">
    <source>
        <dbReference type="ARBA" id="ARBA00005983"/>
    </source>
</evidence>
<feature type="domain" description="DAGKc" evidence="9">
    <location>
        <begin position="6"/>
        <end position="137"/>
    </location>
</feature>
<accession>A0A9D1EC24</accession>
<dbReference type="GO" id="GO:0004143">
    <property type="term" value="F:ATP-dependent diacylglycerol kinase activity"/>
    <property type="evidence" value="ECO:0007669"/>
    <property type="project" value="TreeGrafter"/>
</dbReference>
<evidence type="ECO:0000256" key="4">
    <source>
        <dbReference type="ARBA" id="ARBA00022723"/>
    </source>
</evidence>
<evidence type="ECO:0000256" key="1">
    <source>
        <dbReference type="ARBA" id="ARBA00001946"/>
    </source>
</evidence>
<dbReference type="NCBIfam" id="TIGR00147">
    <property type="entry name" value="YegS/Rv2252/BmrU family lipid kinase"/>
    <property type="match status" value="1"/>
</dbReference>
<dbReference type="InterPro" id="IPR005218">
    <property type="entry name" value="Diacylglycerol/lipid_kinase"/>
</dbReference>
<name>A0A9D1EC24_9FIRM</name>
<evidence type="ECO:0000256" key="7">
    <source>
        <dbReference type="ARBA" id="ARBA00023209"/>
    </source>
</evidence>
<dbReference type="Gene3D" id="3.40.50.10330">
    <property type="entry name" value="Probable inorganic polyphosphate/atp-NAD kinase, domain 1"/>
    <property type="match status" value="1"/>
</dbReference>
<dbReference type="GO" id="GO:0005524">
    <property type="term" value="F:ATP binding"/>
    <property type="evidence" value="ECO:0007669"/>
    <property type="project" value="InterPro"/>
</dbReference>
<dbReference type="InterPro" id="IPR016064">
    <property type="entry name" value="NAD/diacylglycerol_kinase_sf"/>
</dbReference>
<dbReference type="Proteomes" id="UP000824201">
    <property type="component" value="Unassembled WGS sequence"/>
</dbReference>
<reference evidence="10" key="1">
    <citation type="submission" date="2020-10" db="EMBL/GenBank/DDBJ databases">
        <authorList>
            <person name="Gilroy R."/>
        </authorList>
    </citation>
    <scope>NUCLEOTIDE SEQUENCE</scope>
    <source>
        <strain evidence="10">ChiW13-3771</strain>
    </source>
</reference>
<dbReference type="PANTHER" id="PTHR12358:SF106">
    <property type="entry name" value="LIPID KINASE YEGS"/>
    <property type="match status" value="1"/>
</dbReference>
<dbReference type="GO" id="GO:0046872">
    <property type="term" value="F:metal ion binding"/>
    <property type="evidence" value="ECO:0007669"/>
    <property type="project" value="UniProtKB-KW"/>
</dbReference>
<dbReference type="EMBL" id="DVHN01000002">
    <property type="protein sequence ID" value="HIR87425.1"/>
    <property type="molecule type" value="Genomic_DNA"/>
</dbReference>
<comment type="cofactor">
    <cofactor evidence="1">
        <name>Mg(2+)</name>
        <dbReference type="ChEBI" id="CHEBI:18420"/>
    </cofactor>
</comment>
<dbReference type="Gene3D" id="2.60.200.40">
    <property type="match status" value="1"/>
</dbReference>
<reference evidence="10" key="2">
    <citation type="journal article" date="2021" name="PeerJ">
        <title>Extensive microbial diversity within the chicken gut microbiome revealed by metagenomics and culture.</title>
        <authorList>
            <person name="Gilroy R."/>
            <person name="Ravi A."/>
            <person name="Getino M."/>
            <person name="Pursley I."/>
            <person name="Horton D.L."/>
            <person name="Alikhan N.F."/>
            <person name="Baker D."/>
            <person name="Gharbi K."/>
            <person name="Hall N."/>
            <person name="Watson M."/>
            <person name="Adriaenssens E.M."/>
            <person name="Foster-Nyarko E."/>
            <person name="Jarju S."/>
            <person name="Secka A."/>
            <person name="Antonio M."/>
            <person name="Oren A."/>
            <person name="Chaudhuri R.R."/>
            <person name="La Ragione R."/>
            <person name="Hildebrand F."/>
            <person name="Pallen M.J."/>
        </authorList>
    </citation>
    <scope>NUCLEOTIDE SEQUENCE</scope>
    <source>
        <strain evidence="10">ChiW13-3771</strain>
    </source>
</reference>
<dbReference type="PANTHER" id="PTHR12358">
    <property type="entry name" value="SPHINGOSINE KINASE"/>
    <property type="match status" value="1"/>
</dbReference>
<evidence type="ECO:0000256" key="3">
    <source>
        <dbReference type="ARBA" id="ARBA00022516"/>
    </source>
</evidence>
<dbReference type="InterPro" id="IPR050187">
    <property type="entry name" value="Lipid_Phosphate_FormReg"/>
</dbReference>
<dbReference type="SMART" id="SM00046">
    <property type="entry name" value="DAGKc"/>
    <property type="match status" value="1"/>
</dbReference>
<dbReference type="GO" id="GO:0005886">
    <property type="term" value="C:plasma membrane"/>
    <property type="evidence" value="ECO:0007669"/>
    <property type="project" value="TreeGrafter"/>
</dbReference>
<dbReference type="AlphaFoldDB" id="A0A9D1EC24"/>
<evidence type="ECO:0000313" key="11">
    <source>
        <dbReference type="Proteomes" id="UP000824201"/>
    </source>
</evidence>
<keyword evidence="3" id="KW-0444">Lipid biosynthesis</keyword>
<dbReference type="PROSITE" id="PS50146">
    <property type="entry name" value="DAGK"/>
    <property type="match status" value="1"/>
</dbReference>
<keyword evidence="6" id="KW-0443">Lipid metabolism</keyword>
<dbReference type="GO" id="GO:0008654">
    <property type="term" value="P:phospholipid biosynthetic process"/>
    <property type="evidence" value="ECO:0007669"/>
    <property type="project" value="UniProtKB-KW"/>
</dbReference>
<evidence type="ECO:0000313" key="10">
    <source>
        <dbReference type="EMBL" id="HIR87425.1"/>
    </source>
</evidence>
<keyword evidence="5" id="KW-0460">Magnesium</keyword>
<comment type="similarity">
    <text evidence="2">Belongs to the diacylglycerol/lipid kinase family.</text>
</comment>